<dbReference type="SUPFAM" id="SSF56176">
    <property type="entry name" value="FAD-binding/transporter-associated domain-like"/>
    <property type="match status" value="1"/>
</dbReference>
<dbReference type="PANTHER" id="PTHR10801">
    <property type="entry name" value="24-DEHYDROCHOLESTEROL REDUCTASE"/>
    <property type="match status" value="1"/>
</dbReference>
<dbReference type="AlphaFoldDB" id="A0A7J8X4X1"/>
<comment type="caution">
    <text evidence="2">The sequence shown here is derived from an EMBL/GenBank/DDBJ whole genome shotgun (WGS) entry which is preliminary data.</text>
</comment>
<dbReference type="Proteomes" id="UP000593577">
    <property type="component" value="Unassembled WGS sequence"/>
</dbReference>
<dbReference type="GO" id="GO:0008202">
    <property type="term" value="P:steroid metabolic process"/>
    <property type="evidence" value="ECO:0007669"/>
    <property type="project" value="TreeGrafter"/>
</dbReference>
<dbReference type="GO" id="GO:0050660">
    <property type="term" value="F:flavin adenine dinucleotide binding"/>
    <property type="evidence" value="ECO:0007669"/>
    <property type="project" value="InterPro"/>
</dbReference>
<dbReference type="InterPro" id="IPR040165">
    <property type="entry name" value="Diminuto-like"/>
</dbReference>
<evidence type="ECO:0000313" key="3">
    <source>
        <dbReference type="Proteomes" id="UP000593577"/>
    </source>
</evidence>
<dbReference type="PANTHER" id="PTHR10801:SF0">
    <property type="entry name" value="DELTA(24)-STEROL REDUCTASE"/>
    <property type="match status" value="1"/>
</dbReference>
<dbReference type="GO" id="GO:0005737">
    <property type="term" value="C:cytoplasm"/>
    <property type="evidence" value="ECO:0007669"/>
    <property type="project" value="TreeGrafter"/>
</dbReference>
<evidence type="ECO:0000256" key="1">
    <source>
        <dbReference type="ARBA" id="ARBA00023002"/>
    </source>
</evidence>
<accession>A0A7J8X4X1</accession>
<dbReference type="EMBL" id="JABFAA010000005">
    <property type="protein sequence ID" value="MBA0682327.1"/>
    <property type="molecule type" value="Genomic_DNA"/>
</dbReference>
<protein>
    <submittedName>
        <fullName evidence="2">Uncharacterized protein</fullName>
    </submittedName>
</protein>
<organism evidence="2 3">
    <name type="scientific">Gossypium aridum</name>
    <name type="common">American cotton</name>
    <name type="synonym">Erioxylum aridum</name>
    <dbReference type="NCBI Taxonomy" id="34290"/>
    <lineage>
        <taxon>Eukaryota</taxon>
        <taxon>Viridiplantae</taxon>
        <taxon>Streptophyta</taxon>
        <taxon>Embryophyta</taxon>
        <taxon>Tracheophyta</taxon>
        <taxon>Spermatophyta</taxon>
        <taxon>Magnoliopsida</taxon>
        <taxon>eudicotyledons</taxon>
        <taxon>Gunneridae</taxon>
        <taxon>Pentapetalae</taxon>
        <taxon>rosids</taxon>
        <taxon>malvids</taxon>
        <taxon>Malvales</taxon>
        <taxon>Malvaceae</taxon>
        <taxon>Malvoideae</taxon>
        <taxon>Gossypium</taxon>
    </lineage>
</organism>
<dbReference type="InterPro" id="IPR036318">
    <property type="entry name" value="FAD-bd_PCMH-like_sf"/>
</dbReference>
<name>A0A7J8X4X1_GOSAI</name>
<sequence length="99" mass="11412">MRNVDYKRARHFQVDLSAFRNILEINKEQMIARVEPVVTKGQITRITVPMNLSLAVVADLDDLTILVSSMAMALQETPTSMTCFLILLLLMRKFWLLRC</sequence>
<gene>
    <name evidence="2" type="ORF">Goari_024054</name>
</gene>
<dbReference type="GO" id="GO:0016020">
    <property type="term" value="C:membrane"/>
    <property type="evidence" value="ECO:0007669"/>
    <property type="project" value="TreeGrafter"/>
</dbReference>
<proteinExistence type="predicted"/>
<keyword evidence="3" id="KW-1185">Reference proteome</keyword>
<evidence type="ECO:0000313" key="2">
    <source>
        <dbReference type="EMBL" id="MBA0682327.1"/>
    </source>
</evidence>
<reference evidence="2 3" key="1">
    <citation type="journal article" date="2019" name="Genome Biol. Evol.">
        <title>Insights into the evolution of the New World diploid cottons (Gossypium, subgenus Houzingenia) based on genome sequencing.</title>
        <authorList>
            <person name="Grover C.E."/>
            <person name="Arick M.A. 2nd"/>
            <person name="Thrash A."/>
            <person name="Conover J.L."/>
            <person name="Sanders W.S."/>
            <person name="Peterson D.G."/>
            <person name="Frelichowski J.E."/>
            <person name="Scheffler J.A."/>
            <person name="Scheffler B.E."/>
            <person name="Wendel J.F."/>
        </authorList>
    </citation>
    <scope>NUCLEOTIDE SEQUENCE [LARGE SCALE GENOMIC DNA]</scope>
    <source>
        <strain evidence="2">185</strain>
        <tissue evidence="2">Leaf</tissue>
    </source>
</reference>
<dbReference type="GO" id="GO:0016628">
    <property type="term" value="F:oxidoreductase activity, acting on the CH-CH group of donors, NAD or NADP as acceptor"/>
    <property type="evidence" value="ECO:0007669"/>
    <property type="project" value="TreeGrafter"/>
</dbReference>
<keyword evidence="1" id="KW-0560">Oxidoreductase</keyword>